<feature type="transmembrane region" description="Helical" evidence="2">
    <location>
        <begin position="34"/>
        <end position="58"/>
    </location>
</feature>
<dbReference type="OrthoDB" id="5857414at2759"/>
<dbReference type="InterPro" id="IPR010255">
    <property type="entry name" value="Haem_peroxidase_sf"/>
</dbReference>
<proteinExistence type="predicted"/>
<feature type="binding site" description="axial binding residue" evidence="1">
    <location>
        <position position="86"/>
    </location>
    <ligand>
        <name>heme b</name>
        <dbReference type="ChEBI" id="CHEBI:60344"/>
    </ligand>
    <ligandPart>
        <name>Fe</name>
        <dbReference type="ChEBI" id="CHEBI:18248"/>
    </ligandPart>
</feature>
<organism evidence="3 4">
    <name type="scientific">Meloidogyne enterolobii</name>
    <name type="common">Root-knot nematode worm</name>
    <name type="synonym">Meloidogyne mayaguensis</name>
    <dbReference type="NCBI Taxonomy" id="390850"/>
    <lineage>
        <taxon>Eukaryota</taxon>
        <taxon>Metazoa</taxon>
        <taxon>Ecdysozoa</taxon>
        <taxon>Nematoda</taxon>
        <taxon>Chromadorea</taxon>
        <taxon>Rhabditida</taxon>
        <taxon>Tylenchina</taxon>
        <taxon>Tylenchomorpha</taxon>
        <taxon>Tylenchoidea</taxon>
        <taxon>Meloidogynidae</taxon>
        <taxon>Meloidogyninae</taxon>
        <taxon>Meloidogyne</taxon>
    </lineage>
</organism>
<name>A0A6V7Y9F7_MELEN</name>
<dbReference type="Pfam" id="PF03098">
    <property type="entry name" value="An_peroxidase"/>
    <property type="match status" value="1"/>
</dbReference>
<keyword evidence="1" id="KW-0349">Heme</keyword>
<dbReference type="GO" id="GO:0020037">
    <property type="term" value="F:heme binding"/>
    <property type="evidence" value="ECO:0007669"/>
    <property type="project" value="InterPro"/>
</dbReference>
<dbReference type="GO" id="GO:0046872">
    <property type="term" value="F:metal ion binding"/>
    <property type="evidence" value="ECO:0007669"/>
    <property type="project" value="UniProtKB-KW"/>
</dbReference>
<feature type="transmembrane region" description="Helical" evidence="2">
    <location>
        <begin position="6"/>
        <end position="27"/>
    </location>
</feature>
<gene>
    <name evidence="3" type="ORF">MENT_LOCUS62169</name>
</gene>
<protein>
    <submittedName>
        <fullName evidence="3">Uncharacterized protein</fullName>
    </submittedName>
</protein>
<keyword evidence="1" id="KW-0479">Metal-binding</keyword>
<dbReference type="GO" id="GO:0004601">
    <property type="term" value="F:peroxidase activity"/>
    <property type="evidence" value="ECO:0007669"/>
    <property type="project" value="InterPro"/>
</dbReference>
<dbReference type="Proteomes" id="UP000580250">
    <property type="component" value="Unassembled WGS sequence"/>
</dbReference>
<accession>A0A6V7Y9F7</accession>
<dbReference type="Gene3D" id="1.10.640.10">
    <property type="entry name" value="Haem peroxidase domain superfamily, animal type"/>
    <property type="match status" value="1"/>
</dbReference>
<dbReference type="InterPro" id="IPR019791">
    <property type="entry name" value="Haem_peroxidase_animal"/>
</dbReference>
<comment type="caution">
    <text evidence="3">The sequence shown here is derived from an EMBL/GenBank/DDBJ whole genome shotgun (WGS) entry which is preliminary data.</text>
</comment>
<reference evidence="3 4" key="1">
    <citation type="submission" date="2020-08" db="EMBL/GenBank/DDBJ databases">
        <authorList>
            <person name="Koutsovoulos G."/>
            <person name="Danchin GJ E."/>
        </authorList>
    </citation>
    <scope>NUCLEOTIDE SEQUENCE [LARGE SCALE GENOMIC DNA]</scope>
</reference>
<dbReference type="InterPro" id="IPR037120">
    <property type="entry name" value="Haem_peroxidase_sf_animal"/>
</dbReference>
<evidence type="ECO:0000313" key="3">
    <source>
        <dbReference type="EMBL" id="CAD2208161.1"/>
    </source>
</evidence>
<sequence length="149" mass="17384">MFCLCFINVLFNVLFDVLFNVLFAILFNVLFNNVFSFCLVACFIIALLMFFNVSYVLFNVLLDVLFNVLLDAISHPFATAAFRFGHTLIRRMFPRLDTNFHKMSEPVDLAKHFGFVEPLYNKLVEDSIQCFSVYLAPQQWLLIDTLQMQ</sequence>
<feature type="transmembrane region" description="Helical" evidence="2">
    <location>
        <begin position="64"/>
        <end position="85"/>
    </location>
</feature>
<evidence type="ECO:0000313" key="4">
    <source>
        <dbReference type="Proteomes" id="UP000580250"/>
    </source>
</evidence>
<evidence type="ECO:0000256" key="2">
    <source>
        <dbReference type="SAM" id="Phobius"/>
    </source>
</evidence>
<keyword evidence="2" id="KW-0812">Transmembrane</keyword>
<dbReference type="GO" id="GO:0006979">
    <property type="term" value="P:response to oxidative stress"/>
    <property type="evidence" value="ECO:0007669"/>
    <property type="project" value="InterPro"/>
</dbReference>
<keyword evidence="1" id="KW-0408">Iron</keyword>
<keyword evidence="2" id="KW-0472">Membrane</keyword>
<evidence type="ECO:0000256" key="1">
    <source>
        <dbReference type="PIRSR" id="PIRSR619791-2"/>
    </source>
</evidence>
<dbReference type="SUPFAM" id="SSF48113">
    <property type="entry name" value="Heme-dependent peroxidases"/>
    <property type="match status" value="1"/>
</dbReference>
<dbReference type="EMBL" id="CAJEWN010003620">
    <property type="protein sequence ID" value="CAD2208161.1"/>
    <property type="molecule type" value="Genomic_DNA"/>
</dbReference>
<keyword evidence="2" id="KW-1133">Transmembrane helix</keyword>
<dbReference type="AlphaFoldDB" id="A0A6V7Y9F7"/>